<dbReference type="OrthoDB" id="9815657at2"/>
<dbReference type="RefSeq" id="WP_155701353.1">
    <property type="nucleotide sequence ID" value="NZ_CP034235.1"/>
</dbReference>
<sequence>MKLVNFQRKVRIMIGLSFVIIILSGCGEKQAVRQPSEDSLKVIDLNNNQEIAVIPIATTTIGFDIFGDSVVWSDLRNEPNGRTAAMSRIKASVLGTIHRKTIRTFIYMIFLQKKPSLLRQAC</sequence>
<name>A0A6B8RKG3_9BACL</name>
<reference evidence="2" key="1">
    <citation type="submission" date="2018-11" db="EMBL/GenBank/DDBJ databases">
        <title>Complete genome sequence of Paenibacillus sp. ML311-T8.</title>
        <authorList>
            <person name="Nam Y.-D."/>
            <person name="Kang J."/>
            <person name="Chung W.-H."/>
            <person name="Park Y.S."/>
        </authorList>
    </citation>
    <scope>NUCLEOTIDE SEQUENCE [LARGE SCALE GENOMIC DNA]</scope>
    <source>
        <strain evidence="2">ML311-T8</strain>
    </source>
</reference>
<proteinExistence type="predicted"/>
<evidence type="ECO:0000313" key="2">
    <source>
        <dbReference type="Proteomes" id="UP000426246"/>
    </source>
</evidence>
<evidence type="ECO:0000313" key="1">
    <source>
        <dbReference type="EMBL" id="QGQ96317.1"/>
    </source>
</evidence>
<dbReference type="EMBL" id="CP034235">
    <property type="protein sequence ID" value="QGQ96317.1"/>
    <property type="molecule type" value="Genomic_DNA"/>
</dbReference>
<organism evidence="1 2">
    <name type="scientific">Paenibacillus psychroresistens</name>
    <dbReference type="NCBI Taxonomy" id="1778678"/>
    <lineage>
        <taxon>Bacteria</taxon>
        <taxon>Bacillati</taxon>
        <taxon>Bacillota</taxon>
        <taxon>Bacilli</taxon>
        <taxon>Bacillales</taxon>
        <taxon>Paenibacillaceae</taxon>
        <taxon>Paenibacillus</taxon>
    </lineage>
</organism>
<dbReference type="AlphaFoldDB" id="A0A6B8RKG3"/>
<keyword evidence="2" id="KW-1185">Reference proteome</keyword>
<protein>
    <submittedName>
        <fullName evidence="1">Uncharacterized protein</fullName>
    </submittedName>
</protein>
<gene>
    <name evidence="1" type="ORF">EHS13_16230</name>
</gene>
<dbReference type="PROSITE" id="PS51257">
    <property type="entry name" value="PROKAR_LIPOPROTEIN"/>
    <property type="match status" value="1"/>
</dbReference>
<dbReference type="Proteomes" id="UP000426246">
    <property type="component" value="Chromosome"/>
</dbReference>
<dbReference type="KEGG" id="ppsc:EHS13_16230"/>
<accession>A0A6B8RKG3</accession>